<evidence type="ECO:0000256" key="1">
    <source>
        <dbReference type="SAM" id="Phobius"/>
    </source>
</evidence>
<proteinExistence type="predicted"/>
<keyword evidence="1" id="KW-0812">Transmembrane</keyword>
<evidence type="ECO:0000313" key="3">
    <source>
        <dbReference type="Proteomes" id="UP001283361"/>
    </source>
</evidence>
<evidence type="ECO:0000313" key="2">
    <source>
        <dbReference type="EMBL" id="KAK3797706.1"/>
    </source>
</evidence>
<dbReference type="EMBL" id="JAWDGP010000750">
    <property type="protein sequence ID" value="KAK3797706.1"/>
    <property type="molecule type" value="Genomic_DNA"/>
</dbReference>
<protein>
    <submittedName>
        <fullName evidence="2">Uncharacterized protein</fullName>
    </submittedName>
</protein>
<accession>A0AAE1B2J3</accession>
<keyword evidence="1" id="KW-0472">Membrane</keyword>
<feature type="transmembrane region" description="Helical" evidence="1">
    <location>
        <begin position="24"/>
        <end position="44"/>
    </location>
</feature>
<dbReference type="AlphaFoldDB" id="A0AAE1B2J3"/>
<organism evidence="2 3">
    <name type="scientific">Elysia crispata</name>
    <name type="common">lettuce slug</name>
    <dbReference type="NCBI Taxonomy" id="231223"/>
    <lineage>
        <taxon>Eukaryota</taxon>
        <taxon>Metazoa</taxon>
        <taxon>Spiralia</taxon>
        <taxon>Lophotrochozoa</taxon>
        <taxon>Mollusca</taxon>
        <taxon>Gastropoda</taxon>
        <taxon>Heterobranchia</taxon>
        <taxon>Euthyneura</taxon>
        <taxon>Panpulmonata</taxon>
        <taxon>Sacoglossa</taxon>
        <taxon>Placobranchoidea</taxon>
        <taxon>Plakobranchidae</taxon>
        <taxon>Elysia</taxon>
    </lineage>
</organism>
<reference evidence="2" key="1">
    <citation type="journal article" date="2023" name="G3 (Bethesda)">
        <title>A reference genome for the long-term kleptoplast-retaining sea slug Elysia crispata morphotype clarki.</title>
        <authorList>
            <person name="Eastman K.E."/>
            <person name="Pendleton A.L."/>
            <person name="Shaikh M.A."/>
            <person name="Suttiyut T."/>
            <person name="Ogas R."/>
            <person name="Tomko P."/>
            <person name="Gavelis G."/>
            <person name="Widhalm J.R."/>
            <person name="Wisecaver J.H."/>
        </authorList>
    </citation>
    <scope>NUCLEOTIDE SEQUENCE</scope>
    <source>
        <strain evidence="2">ECLA1</strain>
    </source>
</reference>
<gene>
    <name evidence="2" type="ORF">RRG08_054723</name>
</gene>
<name>A0AAE1B2J3_9GAST</name>
<keyword evidence="3" id="KW-1185">Reference proteome</keyword>
<comment type="caution">
    <text evidence="2">The sequence shown here is derived from an EMBL/GenBank/DDBJ whole genome shotgun (WGS) entry which is preliminary data.</text>
</comment>
<sequence>MHGTSLIDCVILFYAPPISHGVGLALHAAGALNALSMLVCWSGLGSGESRRRIANRVCGDRRGLGNLVRRE</sequence>
<keyword evidence="1" id="KW-1133">Transmembrane helix</keyword>
<dbReference type="Proteomes" id="UP001283361">
    <property type="component" value="Unassembled WGS sequence"/>
</dbReference>